<dbReference type="Proteomes" id="UP001148629">
    <property type="component" value="Unassembled WGS sequence"/>
</dbReference>
<reference evidence="1" key="1">
    <citation type="submission" date="2022-08" db="EMBL/GenBank/DDBJ databases">
        <title>Genome Sequence of Fusarium decemcellulare.</title>
        <authorList>
            <person name="Buettner E."/>
        </authorList>
    </citation>
    <scope>NUCLEOTIDE SEQUENCE</scope>
    <source>
        <strain evidence="1">Babe19</strain>
    </source>
</reference>
<proteinExistence type="predicted"/>
<keyword evidence="2" id="KW-1185">Reference proteome</keyword>
<evidence type="ECO:0000313" key="1">
    <source>
        <dbReference type="EMBL" id="KAJ3539837.1"/>
    </source>
</evidence>
<protein>
    <submittedName>
        <fullName evidence="1">Uncharacterized protein</fullName>
    </submittedName>
</protein>
<gene>
    <name evidence="1" type="ORF">NM208_g5329</name>
</gene>
<sequence>MASNNTLFMTPEESERIRTTVQDQMRKRKEQTGQPRESIDPRSLIEQATSVSLMQDLSSAAFGLGAPKKSKETMVAYAVGCPYLPCMAKIQDLEPMKLSELRMETHHRGRVLSLFRVSPVAQLEASSWAVVQGESPDDVERIEIFLHTSKHGRDILEMGSEFLVKEPYYTLNSQGERTIRVDHPSDLVVSSLSEDPESWRRRNPNGVNGVDKPPEKCKETGNAALQKKDFARAHVYYTQGLRSISKDGTNTALTKDLYRNRSHVNLVLQRYDEAKSDALASLTHGKDDEEKSLDAKAYYRAGLAAYALGDYLDAKGHFEQQAKLSPDNQYAKLNLRRIKARLQEKTTGDYNMARVVSSLPKNNGRPDVASFDGPTEVKSSPGAGRGLFATRDIKPNEIILCERSFCVAWSYESEAFSSLTCDVRDDAVIRVFPAGLHKAVVQKLLNNPSQAEKVLNLFGDYEGVGKKLVDQDGTPIIDSFQIHDIIQRNAYGPGQQTEDEDISNASTGLWIRAAYVNHSCAAKRLKKGILFGDLLISFVLQPVIAKGEEITQSYDESSDYDIRTTNIQRTWGFKCQCKLCAAEEADGPEVRRRRRELEENVKVFVERENPSGASKIIVNKAKRLRQTLNGAYDEKRFKGLPRRALLGIDHWLQVENNR</sequence>
<comment type="caution">
    <text evidence="1">The sequence shown here is derived from an EMBL/GenBank/DDBJ whole genome shotgun (WGS) entry which is preliminary data.</text>
</comment>
<organism evidence="1 2">
    <name type="scientific">Fusarium decemcellulare</name>
    <dbReference type="NCBI Taxonomy" id="57161"/>
    <lineage>
        <taxon>Eukaryota</taxon>
        <taxon>Fungi</taxon>
        <taxon>Dikarya</taxon>
        <taxon>Ascomycota</taxon>
        <taxon>Pezizomycotina</taxon>
        <taxon>Sordariomycetes</taxon>
        <taxon>Hypocreomycetidae</taxon>
        <taxon>Hypocreales</taxon>
        <taxon>Nectriaceae</taxon>
        <taxon>Fusarium</taxon>
        <taxon>Fusarium decemcellulare species complex</taxon>
    </lineage>
</organism>
<name>A0ACC1SHQ5_9HYPO</name>
<dbReference type="EMBL" id="JANRMS010000439">
    <property type="protein sequence ID" value="KAJ3539837.1"/>
    <property type="molecule type" value="Genomic_DNA"/>
</dbReference>
<accession>A0ACC1SHQ5</accession>
<evidence type="ECO:0000313" key="2">
    <source>
        <dbReference type="Proteomes" id="UP001148629"/>
    </source>
</evidence>